<accession>A0A8H4L943</accession>
<dbReference type="EMBL" id="JAADYS010001368">
    <property type="protein sequence ID" value="KAF4463374.1"/>
    <property type="molecule type" value="Genomic_DNA"/>
</dbReference>
<sequence length="168" mass="17244">MVSISFKTLGGATAVLLLAQQCQCPPIAVPLFVSAALQTAAAVGSAGASFAGAIIAANAGGGKRRAVLFGRQQQFTAPQGVPQHEFDRCYNDLAQESVSINVQGPVKTNGVQVDGLPASCMNLATVLDGDAVGGPVPQPCGSACLLYDNLSAEDYERMRTTFDGIKNA</sequence>
<keyword evidence="1" id="KW-0472">Membrane</keyword>
<evidence type="ECO:0000313" key="4">
    <source>
        <dbReference type="Proteomes" id="UP000554235"/>
    </source>
</evidence>
<gene>
    <name evidence="3" type="ORF">FALBO_9803</name>
</gene>
<feature type="transmembrane region" description="Helical" evidence="1">
    <location>
        <begin position="32"/>
        <end position="56"/>
    </location>
</feature>
<reference evidence="3 4" key="1">
    <citation type="submission" date="2020-01" db="EMBL/GenBank/DDBJ databases">
        <title>Identification and distribution of gene clusters putatively required for synthesis of sphingolipid metabolism inhibitors in phylogenetically diverse species of the filamentous fungus Fusarium.</title>
        <authorList>
            <person name="Kim H.-S."/>
            <person name="Busman M."/>
            <person name="Brown D.W."/>
            <person name="Divon H."/>
            <person name="Uhlig S."/>
            <person name="Proctor R.H."/>
        </authorList>
    </citation>
    <scope>NUCLEOTIDE SEQUENCE [LARGE SCALE GENOMIC DNA]</scope>
    <source>
        <strain evidence="3 4">NRRL 20459</strain>
    </source>
</reference>
<feature type="signal peptide" evidence="2">
    <location>
        <begin position="1"/>
        <end position="24"/>
    </location>
</feature>
<proteinExistence type="predicted"/>
<keyword evidence="2" id="KW-0732">Signal</keyword>
<protein>
    <submittedName>
        <fullName evidence="3">Uncharacterized protein</fullName>
    </submittedName>
</protein>
<organism evidence="3 4">
    <name type="scientific">Fusarium albosuccineum</name>
    <dbReference type="NCBI Taxonomy" id="1237068"/>
    <lineage>
        <taxon>Eukaryota</taxon>
        <taxon>Fungi</taxon>
        <taxon>Dikarya</taxon>
        <taxon>Ascomycota</taxon>
        <taxon>Pezizomycotina</taxon>
        <taxon>Sordariomycetes</taxon>
        <taxon>Hypocreomycetidae</taxon>
        <taxon>Hypocreales</taxon>
        <taxon>Nectriaceae</taxon>
        <taxon>Fusarium</taxon>
        <taxon>Fusarium decemcellulare species complex</taxon>
    </lineage>
</organism>
<keyword evidence="1" id="KW-0812">Transmembrane</keyword>
<evidence type="ECO:0000256" key="2">
    <source>
        <dbReference type="SAM" id="SignalP"/>
    </source>
</evidence>
<evidence type="ECO:0000313" key="3">
    <source>
        <dbReference type="EMBL" id="KAF4463374.1"/>
    </source>
</evidence>
<feature type="chain" id="PRO_5034739879" evidence="2">
    <location>
        <begin position="25"/>
        <end position="168"/>
    </location>
</feature>
<dbReference type="AlphaFoldDB" id="A0A8H4L943"/>
<name>A0A8H4L943_9HYPO</name>
<keyword evidence="1" id="KW-1133">Transmembrane helix</keyword>
<dbReference type="OrthoDB" id="4161406at2759"/>
<dbReference type="Proteomes" id="UP000554235">
    <property type="component" value="Unassembled WGS sequence"/>
</dbReference>
<comment type="caution">
    <text evidence="3">The sequence shown here is derived from an EMBL/GenBank/DDBJ whole genome shotgun (WGS) entry which is preliminary data.</text>
</comment>
<evidence type="ECO:0000256" key="1">
    <source>
        <dbReference type="SAM" id="Phobius"/>
    </source>
</evidence>
<keyword evidence="4" id="KW-1185">Reference proteome</keyword>